<dbReference type="PROSITE" id="PS51257">
    <property type="entry name" value="PROKAR_LIPOPROTEIN"/>
    <property type="match status" value="1"/>
</dbReference>
<reference evidence="3" key="1">
    <citation type="submission" date="2011-01" db="EMBL/GenBank/DDBJ databases">
        <title>Complete sequence of plasmid5 of Acidobacterium sp. MP5ACTX9.</title>
        <authorList>
            <consortium name="US DOE Joint Genome Institute"/>
            <person name="Lucas S."/>
            <person name="Copeland A."/>
            <person name="Lapidus A."/>
            <person name="Cheng J.-F."/>
            <person name="Goodwin L."/>
            <person name="Pitluck S."/>
            <person name="Teshima H."/>
            <person name="Detter J.C."/>
            <person name="Han C."/>
            <person name="Tapia R."/>
            <person name="Land M."/>
            <person name="Hauser L."/>
            <person name="Kyrpides N."/>
            <person name="Ivanova N."/>
            <person name="Ovchinnikova G."/>
            <person name="Pagani I."/>
            <person name="Rawat S.R."/>
            <person name="Mannisto M."/>
            <person name="Haggblom M.M."/>
            <person name="Woyke T."/>
        </authorList>
    </citation>
    <scope>NUCLEOTIDE SEQUENCE [LARGE SCALE GENOMIC DNA]</scope>
    <source>
        <strain evidence="3">MP5ACTX9</strain>
        <plasmid evidence="3">Plasmid pACIX905</plasmid>
    </source>
</reference>
<geneLocation type="plasmid" evidence="2 3">
    <name>pACIX905</name>
</geneLocation>
<protein>
    <submittedName>
        <fullName evidence="2">Uncharacterized protein</fullName>
    </submittedName>
</protein>
<dbReference type="KEGG" id="acm:AciX9_4596"/>
<keyword evidence="3" id="KW-1185">Reference proteome</keyword>
<dbReference type="Proteomes" id="UP000000343">
    <property type="component" value="Plasmid pACIX905"/>
</dbReference>
<dbReference type="EMBL" id="CP002485">
    <property type="protein sequence ID" value="ADW71526.1"/>
    <property type="molecule type" value="Genomic_DNA"/>
</dbReference>
<dbReference type="AlphaFoldDB" id="E8X7U2"/>
<dbReference type="HOGENOM" id="CLU_1466258_0_0_0"/>
<feature type="signal peptide" evidence="1">
    <location>
        <begin position="1"/>
        <end position="34"/>
    </location>
</feature>
<proteinExistence type="predicted"/>
<feature type="chain" id="PRO_5003234489" evidence="1">
    <location>
        <begin position="35"/>
        <end position="184"/>
    </location>
</feature>
<evidence type="ECO:0000313" key="3">
    <source>
        <dbReference type="Proteomes" id="UP000000343"/>
    </source>
</evidence>
<keyword evidence="1" id="KW-0732">Signal</keyword>
<evidence type="ECO:0000313" key="2">
    <source>
        <dbReference type="EMBL" id="ADW71526.1"/>
    </source>
</evidence>
<evidence type="ECO:0000256" key="1">
    <source>
        <dbReference type="SAM" id="SignalP"/>
    </source>
</evidence>
<gene>
    <name evidence="2" type="ordered locus">AciX9_4596</name>
</gene>
<keyword evidence="2" id="KW-0614">Plasmid</keyword>
<organism evidence="3">
    <name type="scientific">Granulicella tundricola (strain ATCC BAA-1859 / DSM 23138 / MP5ACTX9)</name>
    <dbReference type="NCBI Taxonomy" id="1198114"/>
    <lineage>
        <taxon>Bacteria</taxon>
        <taxon>Pseudomonadati</taxon>
        <taxon>Acidobacteriota</taxon>
        <taxon>Terriglobia</taxon>
        <taxon>Terriglobales</taxon>
        <taxon>Acidobacteriaceae</taxon>
        <taxon>Granulicella</taxon>
    </lineage>
</organism>
<accession>E8X7U2</accession>
<sequence>MPTQGTKSRVAGTIARRAGAFVIAFTAASACALAQSPDPNQLPTAPALGRYTDTLSKICGSNRVDVNPSKIPFIGCFALKAGTSLSGDVDGRAVTIRVPLQGEEIIEVDDNAVRRTSSSTTNVEGVKPGASGFSICTKDKPKDCPVLSALMRKPGSFVSFDISRAFKPRSYVTNQENWDYESKR</sequence>
<name>E8X7U2_GRATM</name>